<organism evidence="1 2">
    <name type="scientific">Pseudo-nitzschia multistriata</name>
    <dbReference type="NCBI Taxonomy" id="183589"/>
    <lineage>
        <taxon>Eukaryota</taxon>
        <taxon>Sar</taxon>
        <taxon>Stramenopiles</taxon>
        <taxon>Ochrophyta</taxon>
        <taxon>Bacillariophyta</taxon>
        <taxon>Bacillariophyceae</taxon>
        <taxon>Bacillariophycidae</taxon>
        <taxon>Bacillariales</taxon>
        <taxon>Bacillariaceae</taxon>
        <taxon>Pseudo-nitzschia</taxon>
    </lineage>
</organism>
<dbReference type="Proteomes" id="UP000291116">
    <property type="component" value="Unassembled WGS sequence"/>
</dbReference>
<keyword evidence="2" id="KW-1185">Reference proteome</keyword>
<dbReference type="OrthoDB" id="190552at2759"/>
<evidence type="ECO:0000313" key="1">
    <source>
        <dbReference type="EMBL" id="VEU39840.1"/>
    </source>
</evidence>
<name>A0A448ZCV8_9STRA</name>
<dbReference type="AlphaFoldDB" id="A0A448ZCV8"/>
<dbReference type="EMBL" id="CAACVS010000237">
    <property type="protein sequence ID" value="VEU39840.1"/>
    <property type="molecule type" value="Genomic_DNA"/>
</dbReference>
<sequence length="141" mass="15684">MMETSGRDVAMFHYVDHFFGENTSYNKLALHFTINDLTFAKQSVDRRMIDEIQRGSQALGNSNVFDIVYTNQGGPYGSKVLDGVQADSDRVWESEVLSGNVGEDWYKATIAINAHETEPWTAQAVKPDGSLGTKFAFGPKK</sequence>
<gene>
    <name evidence="1" type="ORF">PSNMU_V1.4_AUG-EV-PASAV3_0066330</name>
</gene>
<accession>A0A448ZCV8</accession>
<reference evidence="1 2" key="1">
    <citation type="submission" date="2019-01" db="EMBL/GenBank/DDBJ databases">
        <authorList>
            <person name="Ferrante I. M."/>
        </authorList>
    </citation>
    <scope>NUCLEOTIDE SEQUENCE [LARGE SCALE GENOMIC DNA]</scope>
    <source>
        <strain evidence="1 2">B856</strain>
    </source>
</reference>
<evidence type="ECO:0000313" key="2">
    <source>
        <dbReference type="Proteomes" id="UP000291116"/>
    </source>
</evidence>
<protein>
    <submittedName>
        <fullName evidence="1">Uncharacterized protein</fullName>
    </submittedName>
</protein>
<proteinExistence type="predicted"/>